<organism evidence="1 2">
    <name type="scientific">Mauremys mutica</name>
    <name type="common">yellowpond turtle</name>
    <dbReference type="NCBI Taxonomy" id="74926"/>
    <lineage>
        <taxon>Eukaryota</taxon>
        <taxon>Metazoa</taxon>
        <taxon>Chordata</taxon>
        <taxon>Craniata</taxon>
        <taxon>Vertebrata</taxon>
        <taxon>Euteleostomi</taxon>
        <taxon>Archelosauria</taxon>
        <taxon>Testudinata</taxon>
        <taxon>Testudines</taxon>
        <taxon>Cryptodira</taxon>
        <taxon>Durocryptodira</taxon>
        <taxon>Testudinoidea</taxon>
        <taxon>Geoemydidae</taxon>
        <taxon>Geoemydinae</taxon>
        <taxon>Mauremys</taxon>
    </lineage>
</organism>
<dbReference type="Proteomes" id="UP000827986">
    <property type="component" value="Unassembled WGS sequence"/>
</dbReference>
<evidence type="ECO:0000313" key="1">
    <source>
        <dbReference type="EMBL" id="KAH1175594.1"/>
    </source>
</evidence>
<comment type="caution">
    <text evidence="1">The sequence shown here is derived from an EMBL/GenBank/DDBJ whole genome shotgun (WGS) entry which is preliminary data.</text>
</comment>
<dbReference type="AlphaFoldDB" id="A0A9D3X827"/>
<reference evidence="1" key="1">
    <citation type="submission" date="2021-09" db="EMBL/GenBank/DDBJ databases">
        <title>The genome of Mauremys mutica provides insights into the evolution of semi-aquatic lifestyle.</title>
        <authorList>
            <person name="Gong S."/>
            <person name="Gao Y."/>
        </authorList>
    </citation>
    <scope>NUCLEOTIDE SEQUENCE</scope>
    <source>
        <strain evidence="1">MM-2020</strain>
        <tissue evidence="1">Muscle</tissue>
    </source>
</reference>
<sequence>MLQSCAQGLQLDPFLVRLLESREAAAQRHLPKDDTWQFTRGLWKPQIHLECTGLYASKHLAAAAMAFHRHMPASEQMAVQTFELHE</sequence>
<protein>
    <submittedName>
        <fullName evidence="1">Uncharacterized protein</fullName>
    </submittedName>
</protein>
<accession>A0A9D3X827</accession>
<proteinExistence type="predicted"/>
<dbReference type="EMBL" id="JAHDVG010000476">
    <property type="protein sequence ID" value="KAH1175594.1"/>
    <property type="molecule type" value="Genomic_DNA"/>
</dbReference>
<evidence type="ECO:0000313" key="2">
    <source>
        <dbReference type="Proteomes" id="UP000827986"/>
    </source>
</evidence>
<keyword evidence="2" id="KW-1185">Reference proteome</keyword>
<gene>
    <name evidence="1" type="ORF">KIL84_022119</name>
</gene>
<name>A0A9D3X827_9SAUR</name>